<feature type="compositionally biased region" description="Polar residues" evidence="1">
    <location>
        <begin position="33"/>
        <end position="49"/>
    </location>
</feature>
<keyword evidence="3" id="KW-1185">Reference proteome</keyword>
<evidence type="ECO:0000256" key="1">
    <source>
        <dbReference type="SAM" id="MobiDB-lite"/>
    </source>
</evidence>
<comment type="caution">
    <text evidence="2">The sequence shown here is derived from an EMBL/GenBank/DDBJ whole genome shotgun (WGS) entry which is preliminary data.</text>
</comment>
<reference evidence="2 3" key="1">
    <citation type="submission" date="2024-01" db="EMBL/GenBank/DDBJ databases">
        <title>Genome assemblies of Stephania.</title>
        <authorList>
            <person name="Yang L."/>
        </authorList>
    </citation>
    <scope>NUCLEOTIDE SEQUENCE [LARGE SCALE GENOMIC DNA]</scope>
    <source>
        <strain evidence="2">YNDBR</strain>
        <tissue evidence="2">Leaf</tissue>
    </source>
</reference>
<sequence length="49" mass="5388">MTKVGEPVGRKVQTTSYRKEKESGRGVGASKTRAGNLSHETINTTRHDM</sequence>
<dbReference type="Proteomes" id="UP001420932">
    <property type="component" value="Unassembled WGS sequence"/>
</dbReference>
<organism evidence="2 3">
    <name type="scientific">Stephania yunnanensis</name>
    <dbReference type="NCBI Taxonomy" id="152371"/>
    <lineage>
        <taxon>Eukaryota</taxon>
        <taxon>Viridiplantae</taxon>
        <taxon>Streptophyta</taxon>
        <taxon>Embryophyta</taxon>
        <taxon>Tracheophyta</taxon>
        <taxon>Spermatophyta</taxon>
        <taxon>Magnoliopsida</taxon>
        <taxon>Ranunculales</taxon>
        <taxon>Menispermaceae</taxon>
        <taxon>Menispermoideae</taxon>
        <taxon>Cissampelideae</taxon>
        <taxon>Stephania</taxon>
    </lineage>
</organism>
<accession>A0AAP0F8M2</accession>
<evidence type="ECO:0000313" key="3">
    <source>
        <dbReference type="Proteomes" id="UP001420932"/>
    </source>
</evidence>
<dbReference type="EMBL" id="JBBNAF010000010">
    <property type="protein sequence ID" value="KAK9106796.1"/>
    <property type="molecule type" value="Genomic_DNA"/>
</dbReference>
<evidence type="ECO:0000313" key="2">
    <source>
        <dbReference type="EMBL" id="KAK9106796.1"/>
    </source>
</evidence>
<protein>
    <submittedName>
        <fullName evidence="2">Uncharacterized protein</fullName>
    </submittedName>
</protein>
<name>A0AAP0F8M2_9MAGN</name>
<proteinExistence type="predicted"/>
<feature type="region of interest" description="Disordered" evidence="1">
    <location>
        <begin position="1"/>
        <end position="49"/>
    </location>
</feature>
<dbReference type="AlphaFoldDB" id="A0AAP0F8M2"/>
<gene>
    <name evidence="2" type="ORF">Syun_022807</name>
</gene>